<feature type="domain" description="RNA polymerase sigma factor 70 region 4 type 2" evidence="6">
    <location>
        <begin position="108"/>
        <end position="158"/>
    </location>
</feature>
<sequence>MNIGNKKLIEKLESLVDERQDWLFRFAYIRIGQREDAEDIVQEVLLAAFKKLKEGLKVEELDRYIIRSVSNACRDHFRQKRPQYITINEATSMPIGNNDKQIHEEFLRISKLLEDIPQEQAEIVRMKCYDNLTFREIAELEELPEATVKSRYRYAIQHIQQQLRKEKRV</sequence>
<keyword evidence="2" id="KW-0805">Transcription regulation</keyword>
<dbReference type="GO" id="GO:0003677">
    <property type="term" value="F:DNA binding"/>
    <property type="evidence" value="ECO:0007669"/>
    <property type="project" value="InterPro"/>
</dbReference>
<protein>
    <submittedName>
        <fullName evidence="7">RNA polymerase sigma factor</fullName>
    </submittedName>
</protein>
<proteinExistence type="inferred from homology"/>
<dbReference type="RefSeq" id="WP_153119489.1">
    <property type="nucleotide sequence ID" value="NZ_VZCC01000103.1"/>
</dbReference>
<gene>
    <name evidence="7" type="ORF">F7D74_13420</name>
</gene>
<dbReference type="GO" id="GO:0006352">
    <property type="term" value="P:DNA-templated transcription initiation"/>
    <property type="evidence" value="ECO:0007669"/>
    <property type="project" value="InterPro"/>
</dbReference>
<dbReference type="InterPro" id="IPR014284">
    <property type="entry name" value="RNA_pol_sigma-70_dom"/>
</dbReference>
<keyword evidence="3" id="KW-0731">Sigma factor</keyword>
<dbReference type="Gene3D" id="1.10.1740.10">
    <property type="match status" value="1"/>
</dbReference>
<dbReference type="EMBL" id="VZCC01000103">
    <property type="protein sequence ID" value="MQN84950.1"/>
    <property type="molecule type" value="Genomic_DNA"/>
</dbReference>
<name>A0AA90V3G6_9BACT</name>
<dbReference type="GO" id="GO:0016987">
    <property type="term" value="F:sigma factor activity"/>
    <property type="evidence" value="ECO:0007669"/>
    <property type="project" value="UniProtKB-KW"/>
</dbReference>
<dbReference type="Proteomes" id="UP000421408">
    <property type="component" value="Unassembled WGS sequence"/>
</dbReference>
<evidence type="ECO:0000259" key="6">
    <source>
        <dbReference type="Pfam" id="PF08281"/>
    </source>
</evidence>
<dbReference type="Pfam" id="PF08281">
    <property type="entry name" value="Sigma70_r4_2"/>
    <property type="match status" value="1"/>
</dbReference>
<dbReference type="InterPro" id="IPR036388">
    <property type="entry name" value="WH-like_DNA-bd_sf"/>
</dbReference>
<dbReference type="InterPro" id="IPR013325">
    <property type="entry name" value="RNA_pol_sigma_r2"/>
</dbReference>
<comment type="caution">
    <text evidence="7">The sequence shown here is derived from an EMBL/GenBank/DDBJ whole genome shotgun (WGS) entry which is preliminary data.</text>
</comment>
<dbReference type="Gene3D" id="1.10.10.10">
    <property type="entry name" value="Winged helix-like DNA-binding domain superfamily/Winged helix DNA-binding domain"/>
    <property type="match status" value="1"/>
</dbReference>
<dbReference type="Pfam" id="PF04542">
    <property type="entry name" value="Sigma70_r2"/>
    <property type="match status" value="1"/>
</dbReference>
<evidence type="ECO:0000256" key="4">
    <source>
        <dbReference type="ARBA" id="ARBA00023163"/>
    </source>
</evidence>
<evidence type="ECO:0000259" key="5">
    <source>
        <dbReference type="Pfam" id="PF04542"/>
    </source>
</evidence>
<dbReference type="SUPFAM" id="SSF88659">
    <property type="entry name" value="Sigma3 and sigma4 domains of RNA polymerase sigma factors"/>
    <property type="match status" value="1"/>
</dbReference>
<dbReference type="PANTHER" id="PTHR43133">
    <property type="entry name" value="RNA POLYMERASE ECF-TYPE SIGMA FACTO"/>
    <property type="match status" value="1"/>
</dbReference>
<dbReference type="InterPro" id="IPR013249">
    <property type="entry name" value="RNA_pol_sigma70_r4_t2"/>
</dbReference>
<accession>A0AA90V3G6</accession>
<dbReference type="NCBIfam" id="TIGR02937">
    <property type="entry name" value="sigma70-ECF"/>
    <property type="match status" value="1"/>
</dbReference>
<feature type="domain" description="RNA polymerase sigma-70 region 2" evidence="5">
    <location>
        <begin position="15"/>
        <end position="81"/>
    </location>
</feature>
<organism evidence="7 8">
    <name type="scientific">Segatella copri</name>
    <dbReference type="NCBI Taxonomy" id="165179"/>
    <lineage>
        <taxon>Bacteria</taxon>
        <taxon>Pseudomonadati</taxon>
        <taxon>Bacteroidota</taxon>
        <taxon>Bacteroidia</taxon>
        <taxon>Bacteroidales</taxon>
        <taxon>Prevotellaceae</taxon>
        <taxon>Segatella</taxon>
    </lineage>
</organism>
<dbReference type="InterPro" id="IPR013324">
    <property type="entry name" value="RNA_pol_sigma_r3/r4-like"/>
</dbReference>
<dbReference type="InterPro" id="IPR039425">
    <property type="entry name" value="RNA_pol_sigma-70-like"/>
</dbReference>
<comment type="similarity">
    <text evidence="1">Belongs to the sigma-70 factor family. ECF subfamily.</text>
</comment>
<dbReference type="SUPFAM" id="SSF88946">
    <property type="entry name" value="Sigma2 domain of RNA polymerase sigma factors"/>
    <property type="match status" value="1"/>
</dbReference>
<keyword evidence="4" id="KW-0804">Transcription</keyword>
<dbReference type="InterPro" id="IPR007627">
    <property type="entry name" value="RNA_pol_sigma70_r2"/>
</dbReference>
<evidence type="ECO:0000313" key="7">
    <source>
        <dbReference type="EMBL" id="MQN84950.1"/>
    </source>
</evidence>
<evidence type="ECO:0000313" key="8">
    <source>
        <dbReference type="Proteomes" id="UP000421408"/>
    </source>
</evidence>
<dbReference type="AlphaFoldDB" id="A0AA90V3G6"/>
<evidence type="ECO:0000256" key="2">
    <source>
        <dbReference type="ARBA" id="ARBA00023015"/>
    </source>
</evidence>
<reference evidence="8" key="1">
    <citation type="submission" date="2019-09" db="EMBL/GenBank/DDBJ databases">
        <title>Distinct polysaccharide growth profiles of human intestinal Prevotella copri isolates.</title>
        <authorList>
            <person name="Fehlner-Peach H."/>
            <person name="Magnabosco C."/>
            <person name="Raghavan V."/>
            <person name="Scher J.U."/>
            <person name="Tett A."/>
            <person name="Cox L.M."/>
            <person name="Gottsegen C."/>
            <person name="Watters A."/>
            <person name="Wiltshire- Gordon J.D."/>
            <person name="Segata N."/>
            <person name="Bonneau R."/>
            <person name="Littman D.R."/>
        </authorList>
    </citation>
    <scope>NUCLEOTIDE SEQUENCE [LARGE SCALE GENOMIC DNA]</scope>
    <source>
        <strain evidence="8">iAA108</strain>
    </source>
</reference>
<evidence type="ECO:0000256" key="3">
    <source>
        <dbReference type="ARBA" id="ARBA00023082"/>
    </source>
</evidence>
<dbReference type="PANTHER" id="PTHR43133:SF51">
    <property type="entry name" value="RNA POLYMERASE SIGMA FACTOR"/>
    <property type="match status" value="1"/>
</dbReference>
<evidence type="ECO:0000256" key="1">
    <source>
        <dbReference type="ARBA" id="ARBA00010641"/>
    </source>
</evidence>